<keyword evidence="6" id="KW-1185">Reference proteome</keyword>
<dbReference type="RefSeq" id="WP_275781632.1">
    <property type="nucleotide sequence ID" value="NZ_BAABDE010000037.1"/>
</dbReference>
<dbReference type="CDD" id="cd04685">
    <property type="entry name" value="NUDIX_Hydrolase"/>
    <property type="match status" value="1"/>
</dbReference>
<gene>
    <name evidence="5" type="ORF">GCM10022403_084090</name>
</gene>
<dbReference type="PANTHER" id="PTHR43046:SF12">
    <property type="entry name" value="GDP-MANNOSE MANNOSYL HYDROLASE"/>
    <property type="match status" value="1"/>
</dbReference>
<comment type="cofactor">
    <cofactor evidence="1">
        <name>Mg(2+)</name>
        <dbReference type="ChEBI" id="CHEBI:18420"/>
    </cofactor>
</comment>
<evidence type="ECO:0000256" key="2">
    <source>
        <dbReference type="ARBA" id="ARBA00022801"/>
    </source>
</evidence>
<sequence length="158" mass="17467">MTTPTPPIREAARAVVLDADQRVLLLRYDENGGFWVTPGGSLEEGEDHATATLRELGEELGIDAKNVELGAQLAQRCKDHRVGGREVRQVERYYLARVSPADVHPACAAQPDNIREYRWWTEGELRSTRATVYPRGLADLVAAVAEGHMPQRPIILAG</sequence>
<proteinExistence type="predicted"/>
<evidence type="ECO:0000256" key="1">
    <source>
        <dbReference type="ARBA" id="ARBA00001946"/>
    </source>
</evidence>
<organism evidence="5 6">
    <name type="scientific">Streptomyces coacervatus</name>
    <dbReference type="NCBI Taxonomy" id="647381"/>
    <lineage>
        <taxon>Bacteria</taxon>
        <taxon>Bacillati</taxon>
        <taxon>Actinomycetota</taxon>
        <taxon>Actinomycetes</taxon>
        <taxon>Kitasatosporales</taxon>
        <taxon>Streptomycetaceae</taxon>
        <taxon>Streptomyces</taxon>
    </lineage>
</organism>
<dbReference type="Gene3D" id="3.90.79.10">
    <property type="entry name" value="Nucleoside Triphosphate Pyrophosphohydrolase"/>
    <property type="match status" value="1"/>
</dbReference>
<evidence type="ECO:0000313" key="5">
    <source>
        <dbReference type="EMBL" id="GAA3838909.1"/>
    </source>
</evidence>
<evidence type="ECO:0000313" key="6">
    <source>
        <dbReference type="Proteomes" id="UP001501009"/>
    </source>
</evidence>
<dbReference type="PRINTS" id="PR00502">
    <property type="entry name" value="NUDIXFAMILY"/>
</dbReference>
<protein>
    <recommendedName>
        <fullName evidence="4">Nudix hydrolase domain-containing protein</fullName>
    </recommendedName>
</protein>
<feature type="domain" description="Nudix hydrolase" evidence="4">
    <location>
        <begin position="7"/>
        <end position="143"/>
    </location>
</feature>
<dbReference type="EMBL" id="BAABDE010000037">
    <property type="protein sequence ID" value="GAA3838909.1"/>
    <property type="molecule type" value="Genomic_DNA"/>
</dbReference>
<dbReference type="Proteomes" id="UP001501009">
    <property type="component" value="Unassembled WGS sequence"/>
</dbReference>
<keyword evidence="2" id="KW-0378">Hydrolase</keyword>
<keyword evidence="3" id="KW-0460">Magnesium</keyword>
<dbReference type="InterPro" id="IPR020476">
    <property type="entry name" value="Nudix_hydrolase"/>
</dbReference>
<dbReference type="InterPro" id="IPR000086">
    <property type="entry name" value="NUDIX_hydrolase_dom"/>
</dbReference>
<accession>A0ABP7JAY8</accession>
<evidence type="ECO:0000259" key="4">
    <source>
        <dbReference type="PROSITE" id="PS51462"/>
    </source>
</evidence>
<reference evidence="6" key="1">
    <citation type="journal article" date="2019" name="Int. J. Syst. Evol. Microbiol.">
        <title>The Global Catalogue of Microorganisms (GCM) 10K type strain sequencing project: providing services to taxonomists for standard genome sequencing and annotation.</title>
        <authorList>
            <consortium name="The Broad Institute Genomics Platform"/>
            <consortium name="The Broad Institute Genome Sequencing Center for Infectious Disease"/>
            <person name="Wu L."/>
            <person name="Ma J."/>
        </authorList>
    </citation>
    <scope>NUCLEOTIDE SEQUENCE [LARGE SCALE GENOMIC DNA]</scope>
    <source>
        <strain evidence="6">JCM 17138</strain>
    </source>
</reference>
<dbReference type="InterPro" id="IPR015797">
    <property type="entry name" value="NUDIX_hydrolase-like_dom_sf"/>
</dbReference>
<evidence type="ECO:0000256" key="3">
    <source>
        <dbReference type="ARBA" id="ARBA00022842"/>
    </source>
</evidence>
<dbReference type="Pfam" id="PF00293">
    <property type="entry name" value="NUDIX"/>
    <property type="match status" value="1"/>
</dbReference>
<dbReference type="SUPFAM" id="SSF55811">
    <property type="entry name" value="Nudix"/>
    <property type="match status" value="1"/>
</dbReference>
<comment type="caution">
    <text evidence="5">The sequence shown here is derived from an EMBL/GenBank/DDBJ whole genome shotgun (WGS) entry which is preliminary data.</text>
</comment>
<dbReference type="PANTHER" id="PTHR43046">
    <property type="entry name" value="GDP-MANNOSE MANNOSYL HYDROLASE"/>
    <property type="match status" value="1"/>
</dbReference>
<dbReference type="PROSITE" id="PS51462">
    <property type="entry name" value="NUDIX"/>
    <property type="match status" value="1"/>
</dbReference>
<name>A0ABP7JAY8_9ACTN</name>